<evidence type="ECO:0000313" key="3">
    <source>
        <dbReference type="Proteomes" id="UP000277204"/>
    </source>
</evidence>
<dbReference type="EMBL" id="UZAI01001941">
    <property type="protein sequence ID" value="VDO66774.1"/>
    <property type="molecule type" value="Genomic_DNA"/>
</dbReference>
<gene>
    <name evidence="2" type="ORF">SMRZ_LOCUS5569</name>
</gene>
<reference evidence="2 3" key="1">
    <citation type="submission" date="2018-11" db="EMBL/GenBank/DDBJ databases">
        <authorList>
            <consortium name="Pathogen Informatics"/>
        </authorList>
    </citation>
    <scope>NUCLEOTIDE SEQUENCE [LARGE SCALE GENOMIC DNA]</scope>
    <source>
        <strain evidence="2 3">Zambia</strain>
    </source>
</reference>
<organism evidence="2 3">
    <name type="scientific">Schistosoma margrebowiei</name>
    <dbReference type="NCBI Taxonomy" id="48269"/>
    <lineage>
        <taxon>Eukaryota</taxon>
        <taxon>Metazoa</taxon>
        <taxon>Spiralia</taxon>
        <taxon>Lophotrochozoa</taxon>
        <taxon>Platyhelminthes</taxon>
        <taxon>Trematoda</taxon>
        <taxon>Digenea</taxon>
        <taxon>Strigeidida</taxon>
        <taxon>Schistosomatoidea</taxon>
        <taxon>Schistosomatidae</taxon>
        <taxon>Schistosoma</taxon>
    </lineage>
</organism>
<proteinExistence type="predicted"/>
<feature type="region of interest" description="Disordered" evidence="1">
    <location>
        <begin position="99"/>
        <end position="129"/>
    </location>
</feature>
<keyword evidence="3" id="KW-1185">Reference proteome</keyword>
<protein>
    <submittedName>
        <fullName evidence="2">Uncharacterized protein</fullName>
    </submittedName>
</protein>
<evidence type="ECO:0000256" key="1">
    <source>
        <dbReference type="SAM" id="MobiDB-lite"/>
    </source>
</evidence>
<evidence type="ECO:0000313" key="2">
    <source>
        <dbReference type="EMBL" id="VDO66774.1"/>
    </source>
</evidence>
<feature type="compositionally biased region" description="Basic and acidic residues" evidence="1">
    <location>
        <begin position="117"/>
        <end position="129"/>
    </location>
</feature>
<accession>A0A183LP44</accession>
<sequence>MKRDDLGFKNDQALLSHTQEQMQVKTVNVTPTSAVANLNIHKGKTKILKYNTEGTNSITHDGEALEEISLLKRGVTWRTTTTIIHKGTGICKQSFTQDTADPLDRYHQQQPTVTENKPPEQEIGKRGLR</sequence>
<dbReference type="AlphaFoldDB" id="A0A183LP44"/>
<dbReference type="Proteomes" id="UP000277204">
    <property type="component" value="Unassembled WGS sequence"/>
</dbReference>
<name>A0A183LP44_9TREM</name>